<dbReference type="Proteomes" id="UP000218102">
    <property type="component" value="Unassembled WGS sequence"/>
</dbReference>
<name>A0A2A3M248_PSEDL</name>
<sequence>MGLANLDRALTASEATSALLTIRNATHAYWESVEKTDLVRRQCHIKDIEATLRQLLEVQVTAGTIHSMYAACLPASLVQHDLKINTLGLKIAANHTATLHGCLMFSLDSGPTLLWLAGRQWAAFATPALALAALTTLVNKSVARASITDTLTGAQRLAMTQASAVQTYEQRHWVIEPIHRNAFAELHHQLRALQLSDIKLALQPSPVTDESRSGRIEDALRLPLLLGPGSSLEAILNEALTPSPKAPHWLRYAPADQADQCLNALMEYDHSRAALLSVLDGCDSSESFAVKHLRSKIANDLGLAVDPQQIVLVTQRTLPETLAPYETRRSLVKLALQGLHDGDAQPMSSFMIGTRLERQGKPLPDSYATLTPAYIAKLVETLALHGKFASAQKAAHKHENARAQMNATLLRQIAAQAWCARLQGQIKPEDQQTLATFVAGSGTGYDRLSSANLLLADQYLLSDALLVRQESADGALQRLLLCCPHHPKKPVMGFDNERQLLIEVVGWFAHKKTQDYLLTNVATQQRSTFATLIKNIADKPSPNEHQQPASTETQNWDSWYLDFHRQRQQVPSLTKPYEQFMTLVRFTGQEGIKALTRNRIDVAETNTATHTPTWLATASASQRGQLTRLEDQILAAVSQYAEAEHTQLPNFEAYVHAQAKERLEQLLGDGAVNVDPDTVVIKSPRETLTYTQLVRNGYDDSLGLLNPTADTTATFEGPAGVDLSALTPQSVTGSIRGLWVSDRYVSLIEQTLLSPLHTGYAWRRRHSVLIVQLQMQQAALRSLLQGHLDADQYAWVLASIHSMHRTTSADRERHAFYRLVVRIDNEFLADEPIVGKLFNELYRIMGKTPPYREEVIHGCYLLKPPGGQDAQTLLYTPAAADGIAFRPFGNFVQSLKTPGMIDYYKDRSRRQAGQLLSFLFRDLSEGGPSLVPTLPEAPADDLRTLCYNEPLQQRIVDVRDVSKGRADMIASIVWNTLETVVQVVTLPLPPAAFAVGAVLALRDYVAALSTFINRDAGSASLYLLSSLLNATGAYGDLTHGLKGFGGLLRNAERLPSQPRRWAETKKALRGLTERELKTVELNGQPLLVGTPSPKGLARVARRSESGELIDTGHYALQDKLGDWTPVESIGSASATAAPERYAVNISLESGTPAGNAHAQGITLVNDRPYVKIDDRVFQVQFDPHTSQWAIIDPDNPFAFFGRQPVVRQADGTWKRADAGGLRGGNPGDNGQVTTPKPPTTPETETPAAAGGDTAVPLRSDRSSFWDTCMKPDKTQRERLANQAEDRHRALLDDADIARLNEGEEPLMDEHQFEHLETEEGITYTYNDGDDYKNFLIGQYTDENAQVNSYLRRGVHEFPFCDSDTFVDKLVDSLEALPKDNKVPLYRGGHGSRSTSGEHFRKGKLKKGDVLVNSDLASFTENPYVVRDFATDKLASADNITGSFDNTSVVFELPAGQYHSGAPIAPLSWSSTEAETLFPPGCRFQIDDIGEVVGDDFRFVNVKLKEVPDEVPVEHPVFDLRTGNPFKRDEYAAMLKNDDLVERFFPSAVWASSDT</sequence>
<dbReference type="SUPFAM" id="SSF56399">
    <property type="entry name" value="ADP-ribosylation"/>
    <property type="match status" value="1"/>
</dbReference>
<organism evidence="4 5">
    <name type="scientific">Pseudomonas plecoglossicida</name>
    <dbReference type="NCBI Taxonomy" id="70775"/>
    <lineage>
        <taxon>Bacteria</taxon>
        <taxon>Pseudomonadati</taxon>
        <taxon>Pseudomonadota</taxon>
        <taxon>Gammaproteobacteria</taxon>
        <taxon>Pseudomonadales</taxon>
        <taxon>Pseudomonadaceae</taxon>
        <taxon>Pseudomonas</taxon>
    </lineage>
</organism>
<feature type="domain" description="Dermonecrotic toxin N-terminal" evidence="3">
    <location>
        <begin position="280"/>
        <end position="517"/>
    </location>
</feature>
<reference evidence="4 5" key="1">
    <citation type="submission" date="2017-09" db="EMBL/GenBank/DDBJ databases">
        <authorList>
            <person name="Ehlers B."/>
            <person name="Leendertz F.H."/>
        </authorList>
    </citation>
    <scope>NUCLEOTIDE SEQUENCE [LARGE SCALE GENOMIC DNA]</scope>
    <source>
        <strain evidence="4 5">DJ-1</strain>
    </source>
</reference>
<feature type="region of interest" description="Disordered" evidence="1">
    <location>
        <begin position="1215"/>
        <end position="1261"/>
    </location>
</feature>
<evidence type="ECO:0000259" key="2">
    <source>
        <dbReference type="Pfam" id="PF03496"/>
    </source>
</evidence>
<dbReference type="InterPro" id="IPR003540">
    <property type="entry name" value="ADP-ribosyltransferase"/>
</dbReference>
<evidence type="ECO:0000256" key="1">
    <source>
        <dbReference type="SAM" id="MobiDB-lite"/>
    </source>
</evidence>
<dbReference type="InterPro" id="IPR046673">
    <property type="entry name" value="ToxA_N"/>
</dbReference>
<evidence type="ECO:0000313" key="4">
    <source>
        <dbReference type="EMBL" id="PBJ94136.1"/>
    </source>
</evidence>
<dbReference type="Pfam" id="PF20178">
    <property type="entry name" value="ToxA_N"/>
    <property type="match status" value="2"/>
</dbReference>
<comment type="caution">
    <text evidence="4">The sequence shown here is derived from an EMBL/GenBank/DDBJ whole genome shotgun (WGS) entry which is preliminary data.</text>
</comment>
<dbReference type="Pfam" id="PF03496">
    <property type="entry name" value="ADPrib_exo_Tox"/>
    <property type="match status" value="1"/>
</dbReference>
<feature type="domain" description="Dermonecrotic toxin N-terminal" evidence="3">
    <location>
        <begin position="647"/>
        <end position="890"/>
    </location>
</feature>
<evidence type="ECO:0000313" key="5">
    <source>
        <dbReference type="Proteomes" id="UP000218102"/>
    </source>
</evidence>
<dbReference type="GO" id="GO:0005576">
    <property type="term" value="C:extracellular region"/>
    <property type="evidence" value="ECO:0007669"/>
    <property type="project" value="InterPro"/>
</dbReference>
<protein>
    <submittedName>
        <fullName evidence="4">Uncharacterized protein</fullName>
    </submittedName>
</protein>
<gene>
    <name evidence="4" type="ORF">CMV24_18570</name>
</gene>
<dbReference type="EMBL" id="NTME01000019">
    <property type="protein sequence ID" value="PBJ94136.1"/>
    <property type="molecule type" value="Genomic_DNA"/>
</dbReference>
<dbReference type="Gene3D" id="3.90.176.10">
    <property type="entry name" value="Toxin ADP-ribosyltransferase, Chain A, domain 1"/>
    <property type="match status" value="1"/>
</dbReference>
<accession>A0A2A3M248</accession>
<dbReference type="PROSITE" id="PS51996">
    <property type="entry name" value="TR_MART"/>
    <property type="match status" value="1"/>
</dbReference>
<feature type="domain" description="ADP ribosyltransferase" evidence="2">
    <location>
        <begin position="1336"/>
        <end position="1492"/>
    </location>
</feature>
<proteinExistence type="predicted"/>
<evidence type="ECO:0000259" key="3">
    <source>
        <dbReference type="Pfam" id="PF20178"/>
    </source>
</evidence>